<evidence type="ECO:0000313" key="2">
    <source>
        <dbReference type="Proteomes" id="UP000441717"/>
    </source>
</evidence>
<accession>A0A6N7ILI1</accession>
<dbReference type="RefSeq" id="WP_152944735.1">
    <property type="nucleotide sequence ID" value="NZ_WHYR01000001.1"/>
</dbReference>
<dbReference type="Proteomes" id="UP000441717">
    <property type="component" value="Unassembled WGS sequence"/>
</dbReference>
<proteinExistence type="predicted"/>
<sequence>MASFVKTNLKVRRLKDNMRMCRRCNAAGAVFGGLCATCHEFAERSRRKELARRGKLKNGGLTGKPGPWPWREIEHQCQQIIAGRKKEE</sequence>
<evidence type="ECO:0000313" key="1">
    <source>
        <dbReference type="EMBL" id="MQL50836.1"/>
    </source>
</evidence>
<keyword evidence="2" id="KW-1185">Reference proteome</keyword>
<dbReference type="AlphaFoldDB" id="A0A6N7ILI1"/>
<comment type="caution">
    <text evidence="1">The sequence shown here is derived from an EMBL/GenBank/DDBJ whole genome shotgun (WGS) entry which is preliminary data.</text>
</comment>
<dbReference type="EMBL" id="WHYR01000001">
    <property type="protein sequence ID" value="MQL50836.1"/>
    <property type="molecule type" value="Genomic_DNA"/>
</dbReference>
<reference evidence="1 2" key="1">
    <citation type="submission" date="2019-10" db="EMBL/GenBank/DDBJ databases">
        <title>Comparative genomics of sulfur disproportionating microorganisms.</title>
        <authorList>
            <person name="Ward L.M."/>
            <person name="Bertran E."/>
            <person name="Johnston D."/>
        </authorList>
    </citation>
    <scope>NUCLEOTIDE SEQUENCE [LARGE SCALE GENOMIC DNA]</scope>
    <source>
        <strain evidence="1 2">DSM 14055</strain>
    </source>
</reference>
<protein>
    <submittedName>
        <fullName evidence="1">Uncharacterized protein</fullName>
    </submittedName>
</protein>
<gene>
    <name evidence="1" type="ORF">GFC01_00790</name>
</gene>
<organism evidence="1 2">
    <name type="scientific">Desulfofundulus thermobenzoicus</name>
    <dbReference type="NCBI Taxonomy" id="29376"/>
    <lineage>
        <taxon>Bacteria</taxon>
        <taxon>Bacillati</taxon>
        <taxon>Bacillota</taxon>
        <taxon>Clostridia</taxon>
        <taxon>Eubacteriales</taxon>
        <taxon>Peptococcaceae</taxon>
        <taxon>Desulfofundulus</taxon>
    </lineage>
</organism>
<name>A0A6N7ILI1_9FIRM</name>